<dbReference type="PANTHER" id="PTHR37815">
    <property type="entry name" value="UPF0397 PROTEIN BC_2624-RELATED"/>
    <property type="match status" value="1"/>
</dbReference>
<dbReference type="EMBL" id="JAJEQW010000017">
    <property type="protein sequence ID" value="MCC2243219.1"/>
    <property type="molecule type" value="Genomic_DNA"/>
</dbReference>
<dbReference type="InterPro" id="IPR009825">
    <property type="entry name" value="ECF_substrate-spec-like"/>
</dbReference>
<feature type="transmembrane region" description="Helical" evidence="3">
    <location>
        <begin position="107"/>
        <end position="127"/>
    </location>
</feature>
<dbReference type="Proteomes" id="UP001209666">
    <property type="component" value="Unassembled WGS sequence"/>
</dbReference>
<evidence type="ECO:0000256" key="2">
    <source>
        <dbReference type="ARBA" id="ARBA00022989"/>
    </source>
</evidence>
<keyword evidence="7" id="KW-1185">Reference proteome</keyword>
<dbReference type="AlphaFoldDB" id="A0AAW4WRF6"/>
<sequence>MKNTKKMVTAALLAAFTCIATMIIKIPTPTFGYIHLGDGLVLLCGIILGPGIGALAAGIGSMFADIFSGYMTWAPATLIIKALTACIAGLLFHKLRLNISSKANRSVRVVIGGIVGEALMVLGYFLFEAGLAAFASGSFSSAALATGIASSAAGIPFNIVQGVVGIILCLILLPVLSKINDVNEWVSK</sequence>
<reference evidence="5 7" key="1">
    <citation type="journal article" date="2021" name="ISME Commun">
        <title>Automated analysis of genomic sequences facilitates high-throughput and comprehensive description of bacteria.</title>
        <authorList>
            <person name="Hitch T.C.A."/>
        </authorList>
    </citation>
    <scope>NUCLEOTIDE SEQUENCE [LARGE SCALE GENOMIC DNA]</scope>
    <source>
        <strain evidence="5 7">Sanger_19</strain>
    </source>
</reference>
<evidence type="ECO:0000313" key="5">
    <source>
        <dbReference type="EMBL" id="MCU6718177.1"/>
    </source>
</evidence>
<keyword evidence="2 3" id="KW-1133">Transmembrane helix</keyword>
<reference evidence="4" key="2">
    <citation type="submission" date="2021-10" db="EMBL/GenBank/DDBJ databases">
        <title>Anaerobic single-cell dispensing facilitates the cultivation of human gut bacteria.</title>
        <authorList>
            <person name="Afrizal A."/>
        </authorList>
    </citation>
    <scope>NUCLEOTIDE SEQUENCE</scope>
    <source>
        <strain evidence="4">CLA-AA-H204</strain>
    </source>
</reference>
<dbReference type="Gene3D" id="1.10.1760.20">
    <property type="match status" value="1"/>
</dbReference>
<dbReference type="EMBL" id="JAOQKI010000027">
    <property type="protein sequence ID" value="MCU6718177.1"/>
    <property type="molecule type" value="Genomic_DNA"/>
</dbReference>
<keyword evidence="1 3" id="KW-0812">Transmembrane</keyword>
<dbReference type="RefSeq" id="WP_022244388.1">
    <property type="nucleotide sequence ID" value="NZ_JAJEQW010000017.1"/>
</dbReference>
<comment type="caution">
    <text evidence="4">The sequence shown here is derived from an EMBL/GenBank/DDBJ whole genome shotgun (WGS) entry which is preliminary data.</text>
</comment>
<gene>
    <name evidence="4" type="ORF">LKD47_13130</name>
    <name evidence="5" type="ORF">OCV43_13055</name>
</gene>
<proteinExistence type="predicted"/>
<dbReference type="Proteomes" id="UP001198893">
    <property type="component" value="Unassembled WGS sequence"/>
</dbReference>
<protein>
    <submittedName>
        <fullName evidence="4">ECF transporter S component</fullName>
    </submittedName>
</protein>
<evidence type="ECO:0000313" key="6">
    <source>
        <dbReference type="Proteomes" id="UP001198893"/>
    </source>
</evidence>
<evidence type="ECO:0000313" key="7">
    <source>
        <dbReference type="Proteomes" id="UP001209666"/>
    </source>
</evidence>
<name>A0AAW4WRF6_9FIRM</name>
<organism evidence="4 6">
    <name type="scientific">Roseburia amylophila</name>
    <dbReference type="NCBI Taxonomy" id="2981794"/>
    <lineage>
        <taxon>Bacteria</taxon>
        <taxon>Bacillati</taxon>
        <taxon>Bacillota</taxon>
        <taxon>Clostridia</taxon>
        <taxon>Lachnospirales</taxon>
        <taxon>Lachnospiraceae</taxon>
        <taxon>Roseburia</taxon>
    </lineage>
</organism>
<feature type="transmembrane region" description="Helical" evidence="3">
    <location>
        <begin position="39"/>
        <end position="64"/>
    </location>
</feature>
<reference evidence="5" key="3">
    <citation type="submission" date="2022-09" db="EMBL/GenBank/DDBJ databases">
        <authorList>
            <person name="Hitch T.C.A."/>
        </authorList>
    </citation>
    <scope>NUCLEOTIDE SEQUENCE</scope>
    <source>
        <strain evidence="5">Sanger_19</strain>
    </source>
</reference>
<evidence type="ECO:0000256" key="3">
    <source>
        <dbReference type="SAM" id="Phobius"/>
    </source>
</evidence>
<evidence type="ECO:0000256" key="1">
    <source>
        <dbReference type="ARBA" id="ARBA00022692"/>
    </source>
</evidence>
<evidence type="ECO:0000313" key="4">
    <source>
        <dbReference type="EMBL" id="MCC2243219.1"/>
    </source>
</evidence>
<feature type="transmembrane region" description="Helical" evidence="3">
    <location>
        <begin position="159"/>
        <end position="179"/>
    </location>
</feature>
<dbReference type="Pfam" id="PF07155">
    <property type="entry name" value="ECF-ribofla_trS"/>
    <property type="match status" value="1"/>
</dbReference>
<accession>A0AAW4WRF6</accession>
<dbReference type="PANTHER" id="PTHR37815:SF3">
    <property type="entry name" value="UPF0397 PROTEIN SPR0429"/>
    <property type="match status" value="1"/>
</dbReference>
<feature type="transmembrane region" description="Helical" evidence="3">
    <location>
        <begin position="76"/>
        <end position="95"/>
    </location>
</feature>
<keyword evidence="3" id="KW-0472">Membrane</keyword>
<dbReference type="GO" id="GO:0016020">
    <property type="term" value="C:membrane"/>
    <property type="evidence" value="ECO:0007669"/>
    <property type="project" value="InterPro"/>
</dbReference>